<sequence>MLCKLTSFSFSKMAASPAISMYRLPPYYETTSVPLPKCMYTLPSYVQTSSEMVEPRSPQSPPSLNSLEARQENILCELNGLRAEVEEMASHIGVSLPQPRVKAIPSTQDFVLSASPADPPLIICTLQHIMKQKKYPHSTASHVHSSVQGPIPEFVKTHFRNFTSFAEEIGRASVILTIVWKKEKGLPYLVASPCSHTPLTGEITIARFLCRVLLPDLYGNLSPEESASVDSWIDQSLAGSKARTAAIKSLEAKLGKQQWILGSKMSLADVVLACCIVKENGVKSVSSNVSKWLKRIPGLITC</sequence>
<evidence type="ECO:0000259" key="7">
    <source>
        <dbReference type="Pfam" id="PF18569"/>
    </source>
</evidence>
<dbReference type="PANTHER" id="PTHR13438:SF2">
    <property type="entry name" value="AMINOACYL TRNA SYNTHASE COMPLEX-INTERACTING MULTIFUNCTIONAL PROTEIN 2"/>
    <property type="match status" value="1"/>
</dbReference>
<evidence type="ECO:0000313" key="8">
    <source>
        <dbReference type="EMBL" id="CAH3037326.1"/>
    </source>
</evidence>
<dbReference type="InterPro" id="IPR041503">
    <property type="entry name" value="AIMP2_thioredoxin"/>
</dbReference>
<evidence type="ECO:0000256" key="2">
    <source>
        <dbReference type="ARBA" id="ARBA00004514"/>
    </source>
</evidence>
<accession>A0ABN8N144</accession>
<evidence type="ECO:0008006" key="10">
    <source>
        <dbReference type="Google" id="ProtNLM"/>
    </source>
</evidence>
<feature type="domain" description="AIMP2 thioredoxin-like" evidence="7">
    <location>
        <begin position="107"/>
        <end position="198"/>
    </location>
</feature>
<evidence type="ECO:0000313" key="9">
    <source>
        <dbReference type="Proteomes" id="UP001159405"/>
    </source>
</evidence>
<dbReference type="EMBL" id="CALNXK010000005">
    <property type="protein sequence ID" value="CAH3037326.1"/>
    <property type="molecule type" value="Genomic_DNA"/>
</dbReference>
<dbReference type="PANTHER" id="PTHR13438">
    <property type="entry name" value="AMINOACYL TRNA SYNTHASE COMPLEX-INTERACTING MULTIFUNCTIONAL PROTEIN"/>
    <property type="match status" value="1"/>
</dbReference>
<reference evidence="8 9" key="1">
    <citation type="submission" date="2022-05" db="EMBL/GenBank/DDBJ databases">
        <authorList>
            <consortium name="Genoscope - CEA"/>
            <person name="William W."/>
        </authorList>
    </citation>
    <scope>NUCLEOTIDE SEQUENCE [LARGE SCALE GENOMIC DNA]</scope>
</reference>
<evidence type="ECO:0000256" key="3">
    <source>
        <dbReference type="ARBA" id="ARBA00022490"/>
    </source>
</evidence>
<organism evidence="8 9">
    <name type="scientific">Porites lobata</name>
    <dbReference type="NCBI Taxonomy" id="104759"/>
    <lineage>
        <taxon>Eukaryota</taxon>
        <taxon>Metazoa</taxon>
        <taxon>Cnidaria</taxon>
        <taxon>Anthozoa</taxon>
        <taxon>Hexacorallia</taxon>
        <taxon>Scleractinia</taxon>
        <taxon>Fungiina</taxon>
        <taxon>Poritidae</taxon>
        <taxon>Porites</taxon>
    </lineage>
</organism>
<evidence type="ECO:0000259" key="6">
    <source>
        <dbReference type="Pfam" id="PF00043"/>
    </source>
</evidence>
<dbReference type="Gene3D" id="1.20.1050.130">
    <property type="match status" value="1"/>
</dbReference>
<dbReference type="Proteomes" id="UP001159405">
    <property type="component" value="Unassembled WGS sequence"/>
</dbReference>
<name>A0ABN8N144_9CNID</name>
<keyword evidence="5" id="KW-0539">Nucleus</keyword>
<dbReference type="Pfam" id="PF00043">
    <property type="entry name" value="GST_C"/>
    <property type="match status" value="1"/>
</dbReference>
<dbReference type="InterPro" id="IPR036282">
    <property type="entry name" value="Glutathione-S-Trfase_C_sf"/>
</dbReference>
<comment type="caution">
    <text evidence="8">The sequence shown here is derived from an EMBL/GenBank/DDBJ whole genome shotgun (WGS) entry which is preliminary data.</text>
</comment>
<evidence type="ECO:0000256" key="5">
    <source>
        <dbReference type="ARBA" id="ARBA00023242"/>
    </source>
</evidence>
<keyword evidence="9" id="KW-1185">Reference proteome</keyword>
<gene>
    <name evidence="8" type="ORF">PLOB_00035525</name>
</gene>
<keyword evidence="4" id="KW-0648">Protein biosynthesis</keyword>
<proteinExistence type="predicted"/>
<dbReference type="InterPro" id="IPR004046">
    <property type="entry name" value="GST_C"/>
</dbReference>
<dbReference type="SUPFAM" id="SSF47616">
    <property type="entry name" value="GST C-terminal domain-like"/>
    <property type="match status" value="1"/>
</dbReference>
<keyword evidence="3" id="KW-0963">Cytoplasm</keyword>
<dbReference type="InterPro" id="IPR042360">
    <property type="entry name" value="AIMP2"/>
</dbReference>
<dbReference type="Pfam" id="PF18569">
    <property type="entry name" value="Thioredoxin_16"/>
    <property type="match status" value="1"/>
</dbReference>
<comment type="subcellular location">
    <subcellularLocation>
        <location evidence="2">Cytoplasm</location>
        <location evidence="2">Cytosol</location>
    </subcellularLocation>
    <subcellularLocation>
        <location evidence="1">Nucleus</location>
    </subcellularLocation>
</comment>
<feature type="domain" description="Glutathione S-transferase C-terminal" evidence="6">
    <location>
        <begin position="241"/>
        <end position="276"/>
    </location>
</feature>
<evidence type="ECO:0000256" key="1">
    <source>
        <dbReference type="ARBA" id="ARBA00004123"/>
    </source>
</evidence>
<evidence type="ECO:0000256" key="4">
    <source>
        <dbReference type="ARBA" id="ARBA00022917"/>
    </source>
</evidence>
<protein>
    <recommendedName>
        <fullName evidence="10">Aminoacyl tRNA synthase complex-interacting multifunctional protein 2</fullName>
    </recommendedName>
</protein>